<protein>
    <submittedName>
        <fullName evidence="1">Uncharacterized protein</fullName>
    </submittedName>
</protein>
<sequence>MTLTKISMPLAIRIETVRRRGAEIGDLLGSDEFASLGSDLESVFRDGYQVKFLTINGAKNLLRLKFDQEADLDYTETERGLSGISMDEAQVEALRPILSDNCRLEQETGGSYQIIWAD</sequence>
<evidence type="ECO:0000313" key="2">
    <source>
        <dbReference type="Proteomes" id="UP000514716"/>
    </source>
</evidence>
<organism evidence="1 2">
    <name type="scientific">Planococcus maritimus</name>
    <dbReference type="NCBI Taxonomy" id="192421"/>
    <lineage>
        <taxon>Bacteria</taxon>
        <taxon>Bacillati</taxon>
        <taxon>Bacillota</taxon>
        <taxon>Bacilli</taxon>
        <taxon>Bacillales</taxon>
        <taxon>Caryophanaceae</taxon>
        <taxon>Planococcus</taxon>
    </lineage>
</organism>
<dbReference type="EMBL" id="CP059540">
    <property type="protein sequence ID" value="QMT17205.1"/>
    <property type="molecule type" value="Genomic_DNA"/>
</dbReference>
<dbReference type="KEGG" id="pdec:H1Q58_14765"/>
<gene>
    <name evidence="1" type="ORF">H1Q58_14765</name>
</gene>
<dbReference type="AlphaFoldDB" id="A0A7D7SGK2"/>
<evidence type="ECO:0000313" key="1">
    <source>
        <dbReference type="EMBL" id="QMT17205.1"/>
    </source>
</evidence>
<name>A0A7D7SGK2_PLAMR</name>
<dbReference type="Proteomes" id="UP000514716">
    <property type="component" value="Chromosome"/>
</dbReference>
<reference evidence="1 2" key="1">
    <citation type="submission" date="2020-07" db="EMBL/GenBank/DDBJ databases">
        <title>Screening of a cold-adapted Planococcus bacterium producing protease in traditional shrimp paste and protease identification by genome sequencing.</title>
        <authorList>
            <person name="Gao R."/>
            <person name="Leng W."/>
            <person name="Chu Q."/>
            <person name="Wu X."/>
            <person name="Liu H."/>
            <person name="Li X."/>
        </authorList>
    </citation>
    <scope>NUCLEOTIDE SEQUENCE [LARGE SCALE GENOMIC DNA]</scope>
    <source>
        <strain evidence="1 2">XJ11</strain>
    </source>
</reference>
<dbReference type="RefSeq" id="WP_069576747.1">
    <property type="nucleotide sequence ID" value="NZ_CP059540.1"/>
</dbReference>
<accession>A0A7D7SGK2</accession>
<proteinExistence type="predicted"/>
<keyword evidence="2" id="KW-1185">Reference proteome</keyword>